<evidence type="ECO:0000259" key="2">
    <source>
        <dbReference type="Pfam" id="PF02893"/>
    </source>
</evidence>
<organism evidence="3">
    <name type="scientific">Hirondellea gigas</name>
    <dbReference type="NCBI Taxonomy" id="1518452"/>
    <lineage>
        <taxon>Eukaryota</taxon>
        <taxon>Metazoa</taxon>
        <taxon>Ecdysozoa</taxon>
        <taxon>Arthropoda</taxon>
        <taxon>Crustacea</taxon>
        <taxon>Multicrustacea</taxon>
        <taxon>Malacostraca</taxon>
        <taxon>Eumalacostraca</taxon>
        <taxon>Peracarida</taxon>
        <taxon>Amphipoda</taxon>
        <taxon>Amphilochidea</taxon>
        <taxon>Lysianassida</taxon>
        <taxon>Lysianassidira</taxon>
        <taxon>Lysianassoidea</taxon>
        <taxon>Lysianassidae</taxon>
        <taxon>Hirondellea</taxon>
    </lineage>
</organism>
<evidence type="ECO:0000313" key="3">
    <source>
        <dbReference type="EMBL" id="LAB66197.1"/>
    </source>
</evidence>
<dbReference type="CDD" id="cd13214">
    <property type="entry name" value="PH-GRAM_WBP2"/>
    <property type="match status" value="1"/>
</dbReference>
<dbReference type="Pfam" id="PF02893">
    <property type="entry name" value="GRAM"/>
    <property type="match status" value="1"/>
</dbReference>
<dbReference type="AlphaFoldDB" id="A0A2P2HWP3"/>
<evidence type="ECO:0000256" key="1">
    <source>
        <dbReference type="SAM" id="MobiDB-lite"/>
    </source>
</evidence>
<protein>
    <submittedName>
        <fullName evidence="3">WW domain-binding protein 2</fullName>
    </submittedName>
</protein>
<feature type="region of interest" description="Disordered" evidence="1">
    <location>
        <begin position="239"/>
        <end position="279"/>
    </location>
</feature>
<dbReference type="InterPro" id="IPR011993">
    <property type="entry name" value="PH-like_dom_sf"/>
</dbReference>
<accession>A0A2P2HWP3</accession>
<dbReference type="EMBL" id="IACF01000421">
    <property type="protein sequence ID" value="LAB66197.1"/>
    <property type="molecule type" value="mRNA"/>
</dbReference>
<feature type="compositionally biased region" description="Pro residues" evidence="1">
    <location>
        <begin position="258"/>
        <end position="270"/>
    </location>
</feature>
<evidence type="ECO:0000313" key="4">
    <source>
        <dbReference type="EMBL" id="LAC19638.1"/>
    </source>
</evidence>
<dbReference type="InterPro" id="IPR004182">
    <property type="entry name" value="GRAM"/>
</dbReference>
<reference evidence="4" key="1">
    <citation type="submission" date="2017-11" db="EMBL/GenBank/DDBJ databases">
        <title>The sensing device of the deep-sea amphipod.</title>
        <authorList>
            <person name="Kobayashi H."/>
            <person name="Nagahama T."/>
            <person name="Arai W."/>
            <person name="Sasagawa Y."/>
            <person name="Umeda M."/>
            <person name="Hayashi T."/>
            <person name="Nikaido I."/>
            <person name="Watanabe H."/>
            <person name="Oguri K."/>
            <person name="Kitazato H."/>
            <person name="Fujioka K."/>
            <person name="Kido Y."/>
            <person name="Takami H."/>
        </authorList>
    </citation>
    <scope>NUCLEOTIDE SEQUENCE</scope>
    <source>
        <tissue evidence="4">Whole body</tissue>
    </source>
</reference>
<sequence length="279" mass="29619">MSVNTAHANKGVLIYAGEQIILYCEHVTMHLSKEIGGGGLHGNKTGRLYLTSHRIIFTNSSDKDPLHSFAAPFFALSKVELEQPVFGANYIKGNVKGQPQGGFDNKVVEFRLTFKHGGAIEFGQAMLRVASMASRHMSPSFRDCPPPYTAPSQPYGPAPPPAYAPPTAGYYGWVPPTQAFPARPPPDGVYAYDAPPPYPGVDGMVGFVNPNQTAGAAGAGAVGFTNGLSSADLKAQEAAQSASAPAYCDPNQPNYAYVPPPAYNEQPPPYDAGAYKKNN</sequence>
<dbReference type="Gene3D" id="2.30.29.30">
    <property type="entry name" value="Pleckstrin-homology domain (PH domain)/Phosphotyrosine-binding domain (PTB)"/>
    <property type="match status" value="1"/>
</dbReference>
<dbReference type="EMBL" id="IACT01000203">
    <property type="protein sequence ID" value="LAC19638.1"/>
    <property type="molecule type" value="mRNA"/>
</dbReference>
<dbReference type="GO" id="GO:0031490">
    <property type="term" value="F:chromatin DNA binding"/>
    <property type="evidence" value="ECO:0007669"/>
    <property type="project" value="TreeGrafter"/>
</dbReference>
<dbReference type="InterPro" id="IPR044852">
    <property type="entry name" value="WBP2-like"/>
</dbReference>
<dbReference type="PANTHER" id="PTHR31606">
    <property type="entry name" value="WW DOMAIN BINDING PROTEIN 2, ISOFORM E"/>
    <property type="match status" value="1"/>
</dbReference>
<dbReference type="GO" id="GO:0003713">
    <property type="term" value="F:transcription coactivator activity"/>
    <property type="evidence" value="ECO:0007669"/>
    <property type="project" value="InterPro"/>
</dbReference>
<name>A0A2P2HWP3_9CRUS</name>
<dbReference type="PANTHER" id="PTHR31606:SF1">
    <property type="entry name" value="WW DOMAIN BINDING PROTEIN 2, ISOFORM E"/>
    <property type="match status" value="1"/>
</dbReference>
<dbReference type="SUPFAM" id="SSF50729">
    <property type="entry name" value="PH domain-like"/>
    <property type="match status" value="1"/>
</dbReference>
<feature type="domain" description="GRAM" evidence="2">
    <location>
        <begin position="27"/>
        <end position="130"/>
    </location>
</feature>
<feature type="compositionally biased region" description="Low complexity" evidence="1">
    <location>
        <begin position="239"/>
        <end position="257"/>
    </location>
</feature>
<reference evidence="3" key="2">
    <citation type="journal article" date="2018" name="Biosci. Biotechnol. Biochem.">
        <title>Polysaccharide hydrolase of the hadal zone amphipods Hirondellea gigas.</title>
        <authorList>
            <person name="Kobayashi H."/>
            <person name="Nagahama T."/>
            <person name="Arai W."/>
            <person name="Sasagawa Y."/>
            <person name="Umeda M."/>
            <person name="Hayashi T."/>
            <person name="Nikaido I."/>
            <person name="Watanabe H."/>
            <person name="Oguri K."/>
            <person name="Kitazato H."/>
            <person name="Fujioka K."/>
            <person name="Kido Y."/>
            <person name="Takami H."/>
        </authorList>
    </citation>
    <scope>NUCLEOTIDE SEQUENCE</scope>
    <source>
        <tissue evidence="3">Whole body</tissue>
    </source>
</reference>
<proteinExistence type="evidence at transcript level"/>
<dbReference type="GO" id="GO:0005634">
    <property type="term" value="C:nucleus"/>
    <property type="evidence" value="ECO:0007669"/>
    <property type="project" value="TreeGrafter"/>
</dbReference>